<reference evidence="1" key="1">
    <citation type="submission" date="2020-05" db="UniProtKB">
        <authorList>
            <consortium name="EnsemblMetazoa"/>
        </authorList>
    </citation>
    <scope>IDENTIFICATION</scope>
    <source>
        <strain evidence="1">TTRI</strain>
    </source>
</reference>
<dbReference type="EnsemblMetazoa" id="GAUT003035-RA">
    <property type="protein sequence ID" value="GAUT003035-PA"/>
    <property type="gene ID" value="GAUT003035"/>
</dbReference>
<evidence type="ECO:0000313" key="1">
    <source>
        <dbReference type="EnsemblMetazoa" id="GAUT003035-PA"/>
    </source>
</evidence>
<dbReference type="VEuPathDB" id="VectorBase:GAUT003035"/>
<evidence type="ECO:0000313" key="2">
    <source>
        <dbReference type="Proteomes" id="UP000078200"/>
    </source>
</evidence>
<keyword evidence="2" id="KW-1185">Reference proteome</keyword>
<name>A0A1A9UFA4_GLOAU</name>
<organism evidence="1 2">
    <name type="scientific">Glossina austeni</name>
    <name type="common">Savannah tsetse fly</name>
    <dbReference type="NCBI Taxonomy" id="7395"/>
    <lineage>
        <taxon>Eukaryota</taxon>
        <taxon>Metazoa</taxon>
        <taxon>Ecdysozoa</taxon>
        <taxon>Arthropoda</taxon>
        <taxon>Hexapoda</taxon>
        <taxon>Insecta</taxon>
        <taxon>Pterygota</taxon>
        <taxon>Neoptera</taxon>
        <taxon>Endopterygota</taxon>
        <taxon>Diptera</taxon>
        <taxon>Brachycera</taxon>
        <taxon>Muscomorpha</taxon>
        <taxon>Hippoboscoidea</taxon>
        <taxon>Glossinidae</taxon>
        <taxon>Glossina</taxon>
    </lineage>
</organism>
<dbReference type="Proteomes" id="UP000078200">
    <property type="component" value="Unassembled WGS sequence"/>
</dbReference>
<sequence>MPSHLFTSSNGFREACFRHFQNNVLFLFQFQFQFLPIILSAADAQKWMFPHVSLGNETSTKVLRIVFDNQKVKLQQTVDIITVTADSLSSVLHNSSDMRKLFPKCVPRSPIVDQKHQLFFNSAPELVATSVKS</sequence>
<proteinExistence type="predicted"/>
<accession>A0A1A9UFA4</accession>
<protein>
    <submittedName>
        <fullName evidence="1">Uncharacterized protein</fullName>
    </submittedName>
</protein>
<dbReference type="AlphaFoldDB" id="A0A1A9UFA4"/>